<name>A0A1C3JRU7_9GAMM</name>
<evidence type="ECO:0000313" key="2">
    <source>
        <dbReference type="EMBL" id="SBT20766.1"/>
    </source>
</evidence>
<evidence type="ECO:0000313" key="4">
    <source>
        <dbReference type="Proteomes" id="UP000092871"/>
    </source>
</evidence>
<dbReference type="EMBL" id="FLRB01000008">
    <property type="protein sequence ID" value="SBT20766.1"/>
    <property type="molecule type" value="Genomic_DNA"/>
</dbReference>
<dbReference type="AlphaFoldDB" id="A0A1C3JRU7"/>
<evidence type="ECO:0000313" key="3">
    <source>
        <dbReference type="Proteomes" id="UP000092840"/>
    </source>
</evidence>
<evidence type="ECO:0008006" key="5">
    <source>
        <dbReference type="Google" id="ProtNLM"/>
    </source>
</evidence>
<dbReference type="EMBL" id="FLRA01000014">
    <property type="protein sequence ID" value="SBT17934.1"/>
    <property type="molecule type" value="Genomic_DNA"/>
</dbReference>
<accession>A0A1C3JRU7</accession>
<dbReference type="OrthoDB" id="6117949at2"/>
<proteinExistence type="predicted"/>
<protein>
    <recommendedName>
        <fullName evidence="5">RiboL-PSP-HEPN domain-containing protein</fullName>
    </recommendedName>
</protein>
<reference evidence="2 3" key="2">
    <citation type="submission" date="2016-06" db="EMBL/GenBank/DDBJ databases">
        <authorList>
            <person name="Rodrigo-Torres L."/>
            <person name="Arahal D.R."/>
        </authorList>
    </citation>
    <scope>NUCLEOTIDE SEQUENCE [LARGE SCALE GENOMIC DNA]</scope>
    <source>
        <strain evidence="2 3">CECT 5116</strain>
    </source>
</reference>
<dbReference type="Proteomes" id="UP000092871">
    <property type="component" value="Unassembled WGS sequence"/>
</dbReference>
<reference evidence="1 4" key="1">
    <citation type="submission" date="2016-06" db="EMBL/GenBank/DDBJ databases">
        <authorList>
            <person name="Kjaerup R.B."/>
            <person name="Dalgaard T.S."/>
            <person name="Juul-Madsen H.R."/>
        </authorList>
    </citation>
    <scope>NUCLEOTIDE SEQUENCE [LARGE SCALE GENOMIC DNA]</scope>
    <source>
        <strain evidence="1 4">CECT 5115</strain>
    </source>
</reference>
<dbReference type="Proteomes" id="UP000092840">
    <property type="component" value="Unassembled WGS sequence"/>
</dbReference>
<sequence>MKSNFYLKVKKEHSFANFDLGQMTDQDIADVFSAYISNMEEVLSVVRSSFKLTLHGQILESANRLHDRNLMLAYADGLEHGYSDDKDRINEEASSKTKSAIENEELGDDLIEKTISILEQFANDPVISGSNFATLRQSIVIVWSATESLIRDIIRFTLNSDIEKAISFFECSETSPYWNKKQISFEHMKKHRFDMSNKLGDVALDINPCSNLNAMKVAYSSIFGRNEKSTQALSSAGMYQLYKLRNVIAHRNGIVDEKFKSETSCNEEIGDRVHVFPNDFSECFLQSKTFAEILLQEISNKCRHSDS</sequence>
<keyword evidence="3" id="KW-1185">Reference proteome</keyword>
<dbReference type="RefSeq" id="WP_067035881.1">
    <property type="nucleotide sequence ID" value="NZ_FLRA01000014.1"/>
</dbReference>
<gene>
    <name evidence="1" type="ORF">MGA5115_02051</name>
    <name evidence="2" type="ORF">MGA5116_01353</name>
</gene>
<organism evidence="1 4">
    <name type="scientific">Marinomonas gallaica</name>
    <dbReference type="NCBI Taxonomy" id="1806667"/>
    <lineage>
        <taxon>Bacteria</taxon>
        <taxon>Pseudomonadati</taxon>
        <taxon>Pseudomonadota</taxon>
        <taxon>Gammaproteobacteria</taxon>
        <taxon>Oceanospirillales</taxon>
        <taxon>Oceanospirillaceae</taxon>
        <taxon>Marinomonas</taxon>
    </lineage>
</organism>
<evidence type="ECO:0000313" key="1">
    <source>
        <dbReference type="EMBL" id="SBT17934.1"/>
    </source>
</evidence>